<name>A0ABQ4SHW8_9HYPH</name>
<proteinExistence type="predicted"/>
<dbReference type="InterPro" id="IPR041307">
    <property type="entry name" value="WcbI"/>
</dbReference>
<dbReference type="Pfam" id="PF18588">
    <property type="entry name" value="WcbI"/>
    <property type="match status" value="1"/>
</dbReference>
<reference evidence="2" key="2">
    <citation type="submission" date="2021-08" db="EMBL/GenBank/DDBJ databases">
        <authorList>
            <person name="Tani A."/>
            <person name="Ola A."/>
            <person name="Ogura Y."/>
            <person name="Katsura K."/>
            <person name="Hayashi T."/>
        </authorList>
    </citation>
    <scope>NUCLEOTIDE SEQUENCE</scope>
    <source>
        <strain evidence="2">DSM 17168</strain>
    </source>
</reference>
<comment type="caution">
    <text evidence="2">The sequence shown here is derived from an EMBL/GenBank/DDBJ whole genome shotgun (WGS) entry which is preliminary data.</text>
</comment>
<keyword evidence="3" id="KW-1185">Reference proteome</keyword>
<dbReference type="RefSeq" id="WP_238237189.1">
    <property type="nucleotide sequence ID" value="NZ_BPQQ01000044.1"/>
</dbReference>
<sequence length="296" mass="32357">MIGNCQGRGVARAIELLCPGSRVTSLPTARLRRDFRDAGTLTRALEGHDLVVAQAFPDGLLPGGFRTVRAGLPRLAVYPTFVFSAFHPDQIYVGEGGSREGFAPSPLGLYHSAIAVFGFLRGLDEARTLRLFREDVFARLGYLDGWDASARALLAAAAADGCPVEREFLLWSRRGCFMHGINHPKLFVLGDIARRLLVEAGLPARDVEPDAYLPDDLVRDVVWPVYPPLAERYGLPGSYLFKDKVRGRGPARLHDLPGFLAASFSVYRATPRARLDGPRMRAWAADPAVTALFDAG</sequence>
<reference evidence="2" key="1">
    <citation type="journal article" date="2021" name="Front. Microbiol.">
        <title>Comprehensive Comparative Genomics and Phenotyping of Methylobacterium Species.</title>
        <authorList>
            <person name="Alessa O."/>
            <person name="Ogura Y."/>
            <person name="Fujitani Y."/>
            <person name="Takami H."/>
            <person name="Hayashi T."/>
            <person name="Sahin N."/>
            <person name="Tani A."/>
        </authorList>
    </citation>
    <scope>NUCLEOTIDE SEQUENCE</scope>
    <source>
        <strain evidence="2">DSM 17168</strain>
    </source>
</reference>
<protein>
    <recommendedName>
        <fullName evidence="1">Polysaccharide biosynthesis enzyme WcbI domain-containing protein</fullName>
    </recommendedName>
</protein>
<feature type="domain" description="Polysaccharide biosynthesis enzyme WcbI" evidence="1">
    <location>
        <begin position="2"/>
        <end position="204"/>
    </location>
</feature>
<evidence type="ECO:0000259" key="1">
    <source>
        <dbReference type="Pfam" id="PF18588"/>
    </source>
</evidence>
<evidence type="ECO:0000313" key="2">
    <source>
        <dbReference type="EMBL" id="GJE01936.1"/>
    </source>
</evidence>
<gene>
    <name evidence="2" type="ORF">GMJLKIPL_3879</name>
</gene>
<organism evidence="2 3">
    <name type="scientific">Methylobacterium isbiliense</name>
    <dbReference type="NCBI Taxonomy" id="315478"/>
    <lineage>
        <taxon>Bacteria</taxon>
        <taxon>Pseudomonadati</taxon>
        <taxon>Pseudomonadota</taxon>
        <taxon>Alphaproteobacteria</taxon>
        <taxon>Hyphomicrobiales</taxon>
        <taxon>Methylobacteriaceae</taxon>
        <taxon>Methylobacterium</taxon>
    </lineage>
</organism>
<evidence type="ECO:0000313" key="3">
    <source>
        <dbReference type="Proteomes" id="UP001055153"/>
    </source>
</evidence>
<dbReference type="EMBL" id="BPQQ01000044">
    <property type="protein sequence ID" value="GJE01936.1"/>
    <property type="molecule type" value="Genomic_DNA"/>
</dbReference>
<dbReference type="Proteomes" id="UP001055153">
    <property type="component" value="Unassembled WGS sequence"/>
</dbReference>
<accession>A0ABQ4SHW8</accession>